<organism evidence="2 3">
    <name type="scientific">Punica granatum</name>
    <name type="common">Pomegranate</name>
    <dbReference type="NCBI Taxonomy" id="22663"/>
    <lineage>
        <taxon>Eukaryota</taxon>
        <taxon>Viridiplantae</taxon>
        <taxon>Streptophyta</taxon>
        <taxon>Embryophyta</taxon>
        <taxon>Tracheophyta</taxon>
        <taxon>Spermatophyta</taxon>
        <taxon>Magnoliopsida</taxon>
        <taxon>eudicotyledons</taxon>
        <taxon>Gunneridae</taxon>
        <taxon>Pentapetalae</taxon>
        <taxon>rosids</taxon>
        <taxon>malvids</taxon>
        <taxon>Myrtales</taxon>
        <taxon>Lythraceae</taxon>
        <taxon>Punica</taxon>
    </lineage>
</organism>
<sequence length="156" mass="16531">MVMVSKSGHRRWVLSPKGCGHPASHPPLTVVDGCCCQLVEVVGRRYNALKGDYRYEFGKRNNSSIGWLWRCGSGSGRLFFMPYAVVSSLGVTVSFQWFYSLVAIAMTRFLLFGVARRWRLRIGAGGALASSGSTTNACTVGEGGCGSVAAGGVGGG</sequence>
<reference evidence="2 3" key="1">
    <citation type="submission" date="2017-11" db="EMBL/GenBank/DDBJ databases">
        <title>De-novo sequencing of pomegranate (Punica granatum L.) genome.</title>
        <authorList>
            <person name="Akparov Z."/>
            <person name="Amiraslanov A."/>
            <person name="Hajiyeva S."/>
            <person name="Abbasov M."/>
            <person name="Kaur K."/>
            <person name="Hamwieh A."/>
            <person name="Solovyev V."/>
            <person name="Salamov A."/>
            <person name="Braich B."/>
            <person name="Kosarev P."/>
            <person name="Mahmoud A."/>
            <person name="Hajiyev E."/>
            <person name="Babayeva S."/>
            <person name="Izzatullayeva V."/>
            <person name="Mammadov A."/>
            <person name="Mammadov A."/>
            <person name="Sharifova S."/>
            <person name="Ojaghi J."/>
            <person name="Eynullazada K."/>
            <person name="Bayramov B."/>
            <person name="Abdulazimova A."/>
            <person name="Shahmuradov I."/>
        </authorList>
    </citation>
    <scope>NUCLEOTIDE SEQUENCE [LARGE SCALE GENOMIC DNA]</scope>
    <source>
        <strain evidence="3">cv. AG2017</strain>
        <tissue evidence="2">Leaf</tissue>
    </source>
</reference>
<dbReference type="AlphaFoldDB" id="A0A2I0IKW3"/>
<dbReference type="Proteomes" id="UP000233551">
    <property type="component" value="Unassembled WGS sequence"/>
</dbReference>
<protein>
    <submittedName>
        <fullName evidence="2">Uncharacterized protein</fullName>
    </submittedName>
</protein>
<keyword evidence="1" id="KW-1133">Transmembrane helix</keyword>
<keyword evidence="1" id="KW-0472">Membrane</keyword>
<keyword evidence="1" id="KW-0812">Transmembrane</keyword>
<comment type="caution">
    <text evidence="2">The sequence shown here is derived from an EMBL/GenBank/DDBJ whole genome shotgun (WGS) entry which is preliminary data.</text>
</comment>
<evidence type="ECO:0000313" key="3">
    <source>
        <dbReference type="Proteomes" id="UP000233551"/>
    </source>
</evidence>
<dbReference type="EMBL" id="PGOL01002957">
    <property type="protein sequence ID" value="PKI43996.1"/>
    <property type="molecule type" value="Genomic_DNA"/>
</dbReference>
<evidence type="ECO:0000256" key="1">
    <source>
        <dbReference type="SAM" id="Phobius"/>
    </source>
</evidence>
<accession>A0A2I0IKW3</accession>
<evidence type="ECO:0000313" key="2">
    <source>
        <dbReference type="EMBL" id="PKI43996.1"/>
    </source>
</evidence>
<feature type="transmembrane region" description="Helical" evidence="1">
    <location>
        <begin position="97"/>
        <end position="115"/>
    </location>
</feature>
<proteinExistence type="predicted"/>
<name>A0A2I0IKW3_PUNGR</name>
<keyword evidence="3" id="KW-1185">Reference proteome</keyword>
<gene>
    <name evidence="2" type="ORF">CRG98_035581</name>
</gene>